<dbReference type="InterPro" id="IPR039365">
    <property type="entry name" value="IS701-like"/>
</dbReference>
<name>A0A1E1F1I8_9SPHN</name>
<dbReference type="Pfam" id="PF13546">
    <property type="entry name" value="DDE_5"/>
    <property type="match status" value="1"/>
</dbReference>
<evidence type="ECO:0000259" key="1">
    <source>
        <dbReference type="Pfam" id="PF13546"/>
    </source>
</evidence>
<dbReference type="SUPFAM" id="SSF53098">
    <property type="entry name" value="Ribonuclease H-like"/>
    <property type="match status" value="1"/>
</dbReference>
<sequence>MEEDWQRDLEHWLAPYLQKLGNKTRRRMCPAYIAGLIGPGDRKSIQPMAARADALSYDRLHHFIGAGIWDSAPLEARLWRQADELVGGDKAWLIIDDTALPKKGKASVGVAPQYATVLGKNANCQTLVSVTLASGEVPVMLGLRLYLPESWTSDTARMERAGVPKDSQAYRTKPDIAIEEIDRVIAAGARFGCVLADAGYGLSGPFRQALSARGLRWAVGIPRHQKVFPADVQLIFPVAGRGRPRVRHVPDVKSRAAYAMLEDARWRQVSWRRGTKGRLAARFAAMRVRIADGAPQRIGAAGAQHMPGEEAWLVGEHRSNGERKYYLSNLPSDTAVKDVAGAIKARWICEQAHQQLKEELGLDHFEGRSWTGLHRHLLMTMMAYAFLQTRSSAFAGSRPARTAAILVSCSRFDVRLSASTGRPGGQSSRSAAESEKLVVQSRHLVDWVDDEPFWL</sequence>
<protein>
    <submittedName>
        <fullName evidence="2">Transposase</fullName>
    </submittedName>
</protein>
<evidence type="ECO:0000313" key="2">
    <source>
        <dbReference type="EMBL" id="BAV64366.1"/>
    </source>
</evidence>
<evidence type="ECO:0000313" key="3">
    <source>
        <dbReference type="Proteomes" id="UP000218272"/>
    </source>
</evidence>
<dbReference type="AlphaFoldDB" id="A0A1E1F1I8"/>
<proteinExistence type="predicted"/>
<dbReference type="Proteomes" id="UP000218272">
    <property type="component" value="Chromosome SCLO_1"/>
</dbReference>
<dbReference type="InterPro" id="IPR038721">
    <property type="entry name" value="IS701-like_DDE_dom"/>
</dbReference>
<gene>
    <name evidence="2" type="ORF">SCLO_1013260</name>
</gene>
<dbReference type="PANTHER" id="PTHR33627:SF1">
    <property type="entry name" value="TRANSPOSASE"/>
    <property type="match status" value="1"/>
</dbReference>
<feature type="domain" description="Transposase IS701-like DDE" evidence="1">
    <location>
        <begin position="16"/>
        <end position="278"/>
    </location>
</feature>
<organism evidence="2 3">
    <name type="scientific">Sphingobium cloacae</name>
    <dbReference type="NCBI Taxonomy" id="120107"/>
    <lineage>
        <taxon>Bacteria</taxon>
        <taxon>Pseudomonadati</taxon>
        <taxon>Pseudomonadota</taxon>
        <taxon>Alphaproteobacteria</taxon>
        <taxon>Sphingomonadales</taxon>
        <taxon>Sphingomonadaceae</taxon>
        <taxon>Sphingobium</taxon>
    </lineage>
</organism>
<dbReference type="PANTHER" id="PTHR33627">
    <property type="entry name" value="TRANSPOSASE"/>
    <property type="match status" value="1"/>
</dbReference>
<dbReference type="InterPro" id="IPR012337">
    <property type="entry name" value="RNaseH-like_sf"/>
</dbReference>
<accession>A0A1E1F1I8</accession>
<reference evidence="2 3" key="1">
    <citation type="submission" date="2016-10" db="EMBL/GenBank/DDBJ databases">
        <title>Complete Genome Sequence of the Nonylphenol-Degrading Bacterium Sphingobium cloacae JCM 10874T.</title>
        <authorList>
            <person name="Ootsuka M."/>
            <person name="Nishizawa T."/>
            <person name="Ohta H."/>
        </authorList>
    </citation>
    <scope>NUCLEOTIDE SEQUENCE [LARGE SCALE GENOMIC DNA]</scope>
    <source>
        <strain evidence="2 3">JCM 10874</strain>
    </source>
</reference>
<dbReference type="EMBL" id="AP017655">
    <property type="protein sequence ID" value="BAV64366.1"/>
    <property type="molecule type" value="Genomic_DNA"/>
</dbReference>
<dbReference type="NCBIfam" id="NF033540">
    <property type="entry name" value="transpos_IS701"/>
    <property type="match status" value="1"/>
</dbReference>
<dbReference type="KEGG" id="sclo:SCLO_1013260"/>
<keyword evidence="3" id="KW-1185">Reference proteome</keyword>
<dbReference type="RefSeq" id="WP_407695316.1">
    <property type="nucleotide sequence ID" value="NZ_AP017655.1"/>
</dbReference>